<dbReference type="InterPro" id="IPR000014">
    <property type="entry name" value="PAS"/>
</dbReference>
<dbReference type="InterPro" id="IPR035965">
    <property type="entry name" value="PAS-like_dom_sf"/>
</dbReference>
<dbReference type="NCBIfam" id="TIGR00229">
    <property type="entry name" value="sensory_box"/>
    <property type="match status" value="1"/>
</dbReference>
<dbReference type="AlphaFoldDB" id="A0A7C3KGM2"/>
<proteinExistence type="predicted"/>
<dbReference type="SUPFAM" id="SSF55785">
    <property type="entry name" value="PYP-like sensor domain (PAS domain)"/>
    <property type="match status" value="1"/>
</dbReference>
<gene>
    <name evidence="2" type="ORF">ENR64_17320</name>
</gene>
<dbReference type="InterPro" id="IPR013656">
    <property type="entry name" value="PAS_4"/>
</dbReference>
<reference evidence="2" key="1">
    <citation type="journal article" date="2020" name="mSystems">
        <title>Genome- and Community-Level Interaction Insights into Carbon Utilization and Element Cycling Functions of Hydrothermarchaeota in Hydrothermal Sediment.</title>
        <authorList>
            <person name="Zhou Z."/>
            <person name="Liu Y."/>
            <person name="Xu W."/>
            <person name="Pan J."/>
            <person name="Luo Z.H."/>
            <person name="Li M."/>
        </authorList>
    </citation>
    <scope>NUCLEOTIDE SEQUENCE [LARGE SCALE GENOMIC DNA]</scope>
    <source>
        <strain evidence="2">SpSt-418</strain>
    </source>
</reference>
<name>A0A7C3KGM2_9CYAN</name>
<organism evidence="2">
    <name type="scientific">Oscillatoriales cyanobacterium SpSt-418</name>
    <dbReference type="NCBI Taxonomy" id="2282169"/>
    <lineage>
        <taxon>Bacteria</taxon>
        <taxon>Bacillati</taxon>
        <taxon>Cyanobacteriota</taxon>
        <taxon>Cyanophyceae</taxon>
        <taxon>Oscillatoriophycideae</taxon>
        <taxon>Oscillatoriales</taxon>
    </lineage>
</organism>
<dbReference type="EMBL" id="DSRU01000248">
    <property type="protein sequence ID" value="HFM99485.1"/>
    <property type="molecule type" value="Genomic_DNA"/>
</dbReference>
<evidence type="ECO:0000259" key="1">
    <source>
        <dbReference type="PROSITE" id="PS50112"/>
    </source>
</evidence>
<dbReference type="CDD" id="cd00130">
    <property type="entry name" value="PAS"/>
    <property type="match status" value="1"/>
</dbReference>
<dbReference type="SMART" id="SM00091">
    <property type="entry name" value="PAS"/>
    <property type="match status" value="1"/>
</dbReference>
<dbReference type="Gene3D" id="3.30.450.20">
    <property type="entry name" value="PAS domain"/>
    <property type="match status" value="1"/>
</dbReference>
<sequence length="175" mass="20203">MVQIKNAVKDLAEIERIFFARSRELILEQQKAFVWFQRQTQELEACLDAATEAIARFDADLRYLYVNPIAERVLGKTRADLLGKTVTETSSGSIGLSWEKYLRLTFATAQEQEIEFEFETQFGVRFYQAWLVPELVTNNKPMSVIVISRDLTGTKQLKRQHTQLLASQETYSSRS</sequence>
<feature type="domain" description="PAS" evidence="1">
    <location>
        <begin position="39"/>
        <end position="85"/>
    </location>
</feature>
<comment type="caution">
    <text evidence="2">The sequence shown here is derived from an EMBL/GenBank/DDBJ whole genome shotgun (WGS) entry which is preliminary data.</text>
</comment>
<dbReference type="Pfam" id="PF08448">
    <property type="entry name" value="PAS_4"/>
    <property type="match status" value="1"/>
</dbReference>
<accession>A0A7C3KGM2</accession>
<evidence type="ECO:0000313" key="2">
    <source>
        <dbReference type="EMBL" id="HFM99485.1"/>
    </source>
</evidence>
<protein>
    <submittedName>
        <fullName evidence="2">PAS domain S-box protein</fullName>
    </submittedName>
</protein>
<dbReference type="PROSITE" id="PS50112">
    <property type="entry name" value="PAS"/>
    <property type="match status" value="1"/>
</dbReference>